<dbReference type="InterPro" id="IPR037185">
    <property type="entry name" value="EmrE-like"/>
</dbReference>
<dbReference type="EMBL" id="MTKT01001287">
    <property type="protein sequence ID" value="OWM84950.1"/>
    <property type="molecule type" value="Genomic_DNA"/>
</dbReference>
<comment type="caution">
    <text evidence="9">The sequence shown here is derived from an EMBL/GenBank/DDBJ whole genome shotgun (WGS) entry which is preliminary data.</text>
</comment>
<organism evidence="9 10">
    <name type="scientific">Punica granatum</name>
    <name type="common">Pomegranate</name>
    <dbReference type="NCBI Taxonomy" id="22663"/>
    <lineage>
        <taxon>Eukaryota</taxon>
        <taxon>Viridiplantae</taxon>
        <taxon>Streptophyta</taxon>
        <taxon>Embryophyta</taxon>
        <taxon>Tracheophyta</taxon>
        <taxon>Spermatophyta</taxon>
        <taxon>Magnoliopsida</taxon>
        <taxon>eudicotyledons</taxon>
        <taxon>Gunneridae</taxon>
        <taxon>Pentapetalae</taxon>
        <taxon>rosids</taxon>
        <taxon>malvids</taxon>
        <taxon>Myrtales</taxon>
        <taxon>Lythraceae</taxon>
        <taxon>Punica</taxon>
    </lineage>
</organism>
<sequence>MGWSVASWSNAPLGSVSVPPSLQRRSLGKRSSHPPTPVLLLPRTPQFCGIGEEFPALISYCSGKNAQVESSPMDCVGTGQNVECLVPDATDSDGGNGSLLKKNEEPVAAPFSLSVAAEELVEWGVLVSPFFFWGSGMVAMKEVLPKAGPFFVSAFRLIPAGLLLIGFASSQGRRPPSGLAAWLSIALFGLIDASCFQVIIDSQPLTVAILAALLFGESIGVFGAAGLVLGVVGLLLLEASLQVPALSLDDKSFSLWGSGEWWMLLAAQSMAVGTVMVRWVSKYSDPVMATGWHMVIGGLPLLLVSIINHDPAFSGGLGEFSVNDILQLLYTSIFGSAISYGVYFNRATKGSLTKLSSLSFLTPMFASVFGAQAIVSSFGFTLCSATDDITTGFLSTEAELVMWKARMGRSLLYCDILGPEDI</sequence>
<keyword evidence="4 7" id="KW-1133">Transmembrane helix</keyword>
<reference evidence="10" key="1">
    <citation type="journal article" date="2017" name="Plant J.">
        <title>The pomegranate (Punica granatum L.) genome and the genomics of punicalagin biosynthesis.</title>
        <authorList>
            <person name="Qin G."/>
            <person name="Xu C."/>
            <person name="Ming R."/>
            <person name="Tang H."/>
            <person name="Guyot R."/>
            <person name="Kramer E.M."/>
            <person name="Hu Y."/>
            <person name="Yi X."/>
            <person name="Qi Y."/>
            <person name="Xu X."/>
            <person name="Gao Z."/>
            <person name="Pan H."/>
            <person name="Jian J."/>
            <person name="Tian Y."/>
            <person name="Yue Z."/>
            <person name="Xu Y."/>
        </authorList>
    </citation>
    <scope>NUCLEOTIDE SEQUENCE [LARGE SCALE GENOMIC DNA]</scope>
    <source>
        <strain evidence="10">cv. Dabenzi</strain>
    </source>
</reference>
<gene>
    <name evidence="9" type="ORF">CDL15_Pgr027737</name>
</gene>
<proteinExistence type="inferred from homology"/>
<feature type="transmembrane region" description="Helical" evidence="7">
    <location>
        <begin position="261"/>
        <end position="280"/>
    </location>
</feature>
<dbReference type="Proteomes" id="UP000197138">
    <property type="component" value="Unassembled WGS sequence"/>
</dbReference>
<evidence type="ECO:0000256" key="1">
    <source>
        <dbReference type="ARBA" id="ARBA00004141"/>
    </source>
</evidence>
<comment type="similarity">
    <text evidence="2">Belongs to the drug/metabolite transporter (DMT) superfamily. Plant drug/metabolite exporter (P-DME) (TC 2.A.7.4) family.</text>
</comment>
<keyword evidence="3 7" id="KW-0812">Transmembrane</keyword>
<feature type="transmembrane region" description="Helical" evidence="7">
    <location>
        <begin position="357"/>
        <end position="380"/>
    </location>
</feature>
<name>A0A218XJL3_PUNGR</name>
<dbReference type="Pfam" id="PF00892">
    <property type="entry name" value="EamA"/>
    <property type="match status" value="2"/>
</dbReference>
<feature type="transmembrane region" description="Helical" evidence="7">
    <location>
        <begin position="179"/>
        <end position="200"/>
    </location>
</feature>
<dbReference type="GO" id="GO:0009507">
    <property type="term" value="C:chloroplast"/>
    <property type="evidence" value="ECO:0007669"/>
    <property type="project" value="TreeGrafter"/>
</dbReference>
<evidence type="ECO:0000313" key="10">
    <source>
        <dbReference type="Proteomes" id="UP000197138"/>
    </source>
</evidence>
<evidence type="ECO:0000259" key="8">
    <source>
        <dbReference type="Pfam" id="PF00892"/>
    </source>
</evidence>
<feature type="region of interest" description="Disordered" evidence="6">
    <location>
        <begin position="18"/>
        <end position="37"/>
    </location>
</feature>
<dbReference type="InterPro" id="IPR000620">
    <property type="entry name" value="EamA_dom"/>
</dbReference>
<dbReference type="GO" id="GO:0016020">
    <property type="term" value="C:membrane"/>
    <property type="evidence" value="ECO:0007669"/>
    <property type="project" value="UniProtKB-SubCell"/>
</dbReference>
<feature type="transmembrane region" description="Helical" evidence="7">
    <location>
        <begin position="287"/>
        <end position="307"/>
    </location>
</feature>
<feature type="transmembrane region" description="Helical" evidence="7">
    <location>
        <begin position="207"/>
        <end position="237"/>
    </location>
</feature>
<evidence type="ECO:0000256" key="7">
    <source>
        <dbReference type="SAM" id="Phobius"/>
    </source>
</evidence>
<feature type="domain" description="EamA" evidence="8">
    <location>
        <begin position="258"/>
        <end position="371"/>
    </location>
</feature>
<feature type="transmembrane region" description="Helical" evidence="7">
    <location>
        <begin position="327"/>
        <end position="345"/>
    </location>
</feature>
<evidence type="ECO:0000256" key="6">
    <source>
        <dbReference type="SAM" id="MobiDB-lite"/>
    </source>
</evidence>
<dbReference type="PANTHER" id="PTHR32322">
    <property type="entry name" value="INNER MEMBRANE TRANSPORTER"/>
    <property type="match status" value="1"/>
</dbReference>
<evidence type="ECO:0000256" key="4">
    <source>
        <dbReference type="ARBA" id="ARBA00022989"/>
    </source>
</evidence>
<dbReference type="SUPFAM" id="SSF103481">
    <property type="entry name" value="Multidrug resistance efflux transporter EmrE"/>
    <property type="match status" value="1"/>
</dbReference>
<dbReference type="InterPro" id="IPR050638">
    <property type="entry name" value="AA-Vitamin_Transporters"/>
</dbReference>
<comment type="subcellular location">
    <subcellularLocation>
        <location evidence="1">Membrane</location>
        <topology evidence="1">Multi-pass membrane protein</topology>
    </subcellularLocation>
</comment>
<dbReference type="AlphaFoldDB" id="A0A218XJL3"/>
<keyword evidence="5 7" id="KW-0472">Membrane</keyword>
<evidence type="ECO:0000256" key="2">
    <source>
        <dbReference type="ARBA" id="ARBA00007635"/>
    </source>
</evidence>
<dbReference type="PANTHER" id="PTHR32322:SF2">
    <property type="entry name" value="EAMA DOMAIN-CONTAINING PROTEIN"/>
    <property type="match status" value="1"/>
</dbReference>
<evidence type="ECO:0000256" key="3">
    <source>
        <dbReference type="ARBA" id="ARBA00022692"/>
    </source>
</evidence>
<feature type="transmembrane region" description="Helical" evidence="7">
    <location>
        <begin position="147"/>
        <end position="167"/>
    </location>
</feature>
<feature type="domain" description="EamA" evidence="8">
    <location>
        <begin position="127"/>
        <end position="194"/>
    </location>
</feature>
<evidence type="ECO:0000256" key="5">
    <source>
        <dbReference type="ARBA" id="ARBA00023136"/>
    </source>
</evidence>
<accession>A0A218XJL3</accession>
<protein>
    <recommendedName>
        <fullName evidence="8">EamA domain-containing protein</fullName>
    </recommendedName>
</protein>
<evidence type="ECO:0000313" key="9">
    <source>
        <dbReference type="EMBL" id="OWM84950.1"/>
    </source>
</evidence>